<dbReference type="EMBL" id="JAVNWW010000004">
    <property type="protein sequence ID" value="MDU0809201.1"/>
    <property type="molecule type" value="Genomic_DNA"/>
</dbReference>
<dbReference type="RefSeq" id="WP_315574349.1">
    <property type="nucleotide sequence ID" value="NZ_JARDXH010000001.1"/>
</dbReference>
<dbReference type="InterPro" id="IPR006104">
    <property type="entry name" value="Glyco_hydro_2_N"/>
</dbReference>
<feature type="domain" description="Glycosyl hydrolases family 2 sugar binding" evidence="5">
    <location>
        <begin position="948"/>
        <end position="1053"/>
    </location>
</feature>
<dbReference type="InterPro" id="IPR008979">
    <property type="entry name" value="Galactose-bd-like_sf"/>
</dbReference>
<dbReference type="Pfam" id="PF17132">
    <property type="entry name" value="Glyco_hydro_106"/>
    <property type="match status" value="1"/>
</dbReference>
<evidence type="ECO:0000256" key="3">
    <source>
        <dbReference type="ARBA" id="ARBA00022801"/>
    </source>
</evidence>
<reference evidence="6 7" key="1">
    <citation type="submission" date="2023-09" db="EMBL/GenBank/DDBJ databases">
        <title>Aquirufa genomes.</title>
        <authorList>
            <person name="Pitt A."/>
        </authorList>
    </citation>
    <scope>NUCLEOTIDE SEQUENCE [LARGE SCALE GENOMIC DNA]</scope>
    <source>
        <strain evidence="6 7">LEOWEIH-7C</strain>
    </source>
</reference>
<organism evidence="6 7">
    <name type="scientific">Aquirufa regiilacus</name>
    <dbReference type="NCBI Taxonomy" id="3024868"/>
    <lineage>
        <taxon>Bacteria</taxon>
        <taxon>Pseudomonadati</taxon>
        <taxon>Bacteroidota</taxon>
        <taxon>Cytophagia</taxon>
        <taxon>Cytophagales</taxon>
        <taxon>Flectobacillaceae</taxon>
        <taxon>Aquirufa</taxon>
    </lineage>
</organism>
<comment type="caution">
    <text evidence="6">The sequence shown here is derived from an EMBL/GenBank/DDBJ whole genome shotgun (WGS) entry which is preliminary data.</text>
</comment>
<protein>
    <submittedName>
        <fullName evidence="6">Glycosyl hydrolase</fullName>
    </submittedName>
</protein>
<sequence>MIKKLLFAAALVANFSAYAQISSLQKDFLTPPAAAKPRVWWHWMNGNITKSGIKKDLDWMSKTGIGGFQNFDASLFTPVVVAEKLVFMTPAWKDAFRFTTEYAHEKGLEMAIAGSPGWSVTGGPWVPDADGMKKYVWLEQRIQGGKRVSVSLAKPSGITGPMQNVPFEDGGFSAGSGRKGAQLYQDIAVWAYPVSREDLSARDLNPQVSSSGGSFQLADLTDGDLHKMTYLPPVAVGENAWIQYTFQSATVLSSVVLSNESYGELAVFNGGGNNRSIQGSLDGTSFFEIAQVPATITPQTTISFAPQALKAIRLCYRSEKPGGVGVAAMFGVKAGTEPKGTKIAEFNVFTKPRVHLFEAKAGFEAHKELANAGTPDVTGPLPSEIINVTEYLQADGRLAWDAPAGNWDIIRFGYSLTGKKNHPASPEATGLEVDKLDRVAVTRYLTNYLDQYADATGGKLGDAGLSHMVLDSYEAGHMNWSATFAADFKSKRGYDLGPWMPVLAGRIVQNTAASEAFLWDVRKTIGELIVENHYELIGDLLAKRGMKRYTESHEGGRIYLADGMDVKRKAAIPMAAMWQPGALAAGKDEEVRSRADIREAASVAHIYGQNIVAGESMTTAGNSFSPHPGTLKRTADMELASGLNRFVIHTSVHQPKDDLFPGLTLGPFGQWFTRQETWADQAKVWANYLGRSSYLLQQGKNVADILYFYGENQNITSLAMVALPAIPAGFEFDYVNASALRDAIRVQQGKLLSQGGTSYRVLVLDPSAKKMTLPTLKRILTLAQHGVPVAGESPESSPSLLDNPAEFTKTLNALKALPSVHLGESLVDVLAKNKVDADVQVFKNQATVLFQHRQGAGRDIYWLNNRSDSTNRAQISFRVQGKNPRLYNPETGGVSDVAFQTVGGRTLIDFEFSPWDAQFIVFEGASTAKFRVKAAESLLGKGTLTGAWQVQFQADRGAPSSIQLDSLISLNQHTMEGVRYFSGAATYVKSMDIPALAKGEKIRLNLGDVKNLAELYVNGHLVTTLWKQPFVADISAFVHAGNNKIEVKVINSWVNRLIGDAQKGAKKITYLSMPMMIQAGMPTEPSGLLGPVTYERYK</sequence>
<gene>
    <name evidence="6" type="ORF">PQG45_09165</name>
</gene>
<proteinExistence type="inferred from homology"/>
<keyword evidence="3 6" id="KW-0378">Hydrolase</keyword>
<evidence type="ECO:0000259" key="5">
    <source>
        <dbReference type="Pfam" id="PF02837"/>
    </source>
</evidence>
<comment type="similarity">
    <text evidence="1">Belongs to the glycosyl hydrolase 2 family.</text>
</comment>
<dbReference type="NCBIfam" id="NF045579">
    <property type="entry name" value="rhamnoside_JR"/>
    <property type="match status" value="1"/>
</dbReference>
<evidence type="ECO:0000256" key="2">
    <source>
        <dbReference type="ARBA" id="ARBA00022729"/>
    </source>
</evidence>
<evidence type="ECO:0000256" key="4">
    <source>
        <dbReference type="SAM" id="SignalP"/>
    </source>
</evidence>
<evidence type="ECO:0000313" key="7">
    <source>
        <dbReference type="Proteomes" id="UP001249959"/>
    </source>
</evidence>
<evidence type="ECO:0000313" key="6">
    <source>
        <dbReference type="EMBL" id="MDU0809201.1"/>
    </source>
</evidence>
<dbReference type="GO" id="GO:0016787">
    <property type="term" value="F:hydrolase activity"/>
    <property type="evidence" value="ECO:0007669"/>
    <property type="project" value="UniProtKB-KW"/>
</dbReference>
<keyword evidence="2 4" id="KW-0732">Signal</keyword>
<feature type="chain" id="PRO_5046196546" evidence="4">
    <location>
        <begin position="20"/>
        <end position="1098"/>
    </location>
</feature>
<dbReference type="Pfam" id="PF02837">
    <property type="entry name" value="Glyco_hydro_2_N"/>
    <property type="match status" value="1"/>
</dbReference>
<dbReference type="Proteomes" id="UP001249959">
    <property type="component" value="Unassembled WGS sequence"/>
</dbReference>
<dbReference type="PANTHER" id="PTHR43817">
    <property type="entry name" value="GLYCOSYL HYDROLASE"/>
    <property type="match status" value="1"/>
</dbReference>
<evidence type="ECO:0000256" key="1">
    <source>
        <dbReference type="ARBA" id="ARBA00007401"/>
    </source>
</evidence>
<dbReference type="SUPFAM" id="SSF49785">
    <property type="entry name" value="Galactose-binding domain-like"/>
    <property type="match status" value="2"/>
</dbReference>
<accession>A0ABU3TTK2</accession>
<keyword evidence="7" id="KW-1185">Reference proteome</keyword>
<name>A0ABU3TTK2_9BACT</name>
<feature type="signal peptide" evidence="4">
    <location>
        <begin position="1"/>
        <end position="19"/>
    </location>
</feature>
<dbReference type="Gene3D" id="2.60.120.260">
    <property type="entry name" value="Galactose-binding domain-like"/>
    <property type="match status" value="2"/>
</dbReference>
<dbReference type="PANTHER" id="PTHR43817:SF1">
    <property type="entry name" value="HYDROLASE, FAMILY 43, PUTATIVE (AFU_ORTHOLOGUE AFUA_3G01660)-RELATED"/>
    <property type="match status" value="1"/>
</dbReference>